<evidence type="ECO:0000313" key="6">
    <source>
        <dbReference type="Proteomes" id="UP000016924"/>
    </source>
</evidence>
<evidence type="ECO:0000256" key="2">
    <source>
        <dbReference type="ARBA" id="ARBA00022857"/>
    </source>
</evidence>
<evidence type="ECO:0000313" key="5">
    <source>
        <dbReference type="EMBL" id="EON61237.1"/>
    </source>
</evidence>
<proteinExistence type="inferred from homology"/>
<dbReference type="Gene3D" id="3.40.50.720">
    <property type="entry name" value="NAD(P)-binding Rossmann-like Domain"/>
    <property type="match status" value="1"/>
</dbReference>
<dbReference type="HOGENOM" id="CLU_010194_1_3_1"/>
<dbReference type="GO" id="GO:0016616">
    <property type="term" value="F:oxidoreductase activity, acting on the CH-OH group of donors, NAD or NADP as acceptor"/>
    <property type="evidence" value="ECO:0007669"/>
    <property type="project" value="TreeGrafter"/>
</dbReference>
<evidence type="ECO:0000256" key="3">
    <source>
        <dbReference type="ARBA" id="ARBA00023002"/>
    </source>
</evidence>
<dbReference type="PRINTS" id="PR00081">
    <property type="entry name" value="GDHRDH"/>
</dbReference>
<dbReference type="AlphaFoldDB" id="R7YH52"/>
<dbReference type="PRINTS" id="PR00080">
    <property type="entry name" value="SDRFAMILY"/>
</dbReference>
<evidence type="ECO:0000259" key="4">
    <source>
        <dbReference type="SMART" id="SM00822"/>
    </source>
</evidence>
<comment type="similarity">
    <text evidence="1">Belongs to the short-chain dehydrogenases/reductases (SDR) family.</text>
</comment>
<evidence type="ECO:0000256" key="1">
    <source>
        <dbReference type="ARBA" id="ARBA00006484"/>
    </source>
</evidence>
<organism evidence="5 6">
    <name type="scientific">Coniosporium apollinis (strain CBS 100218)</name>
    <name type="common">Rock-inhabiting black yeast</name>
    <dbReference type="NCBI Taxonomy" id="1168221"/>
    <lineage>
        <taxon>Eukaryota</taxon>
        <taxon>Fungi</taxon>
        <taxon>Dikarya</taxon>
        <taxon>Ascomycota</taxon>
        <taxon>Pezizomycotina</taxon>
        <taxon>Dothideomycetes</taxon>
        <taxon>Dothideomycetes incertae sedis</taxon>
        <taxon>Coniosporium</taxon>
    </lineage>
</organism>
<dbReference type="EMBL" id="JH767555">
    <property type="protein sequence ID" value="EON61237.1"/>
    <property type="molecule type" value="Genomic_DNA"/>
</dbReference>
<dbReference type="OrthoDB" id="1669814at2759"/>
<dbReference type="PANTHER" id="PTHR42760">
    <property type="entry name" value="SHORT-CHAIN DEHYDROGENASES/REDUCTASES FAMILY MEMBER"/>
    <property type="match status" value="1"/>
</dbReference>
<feature type="domain" description="Ketoreductase" evidence="4">
    <location>
        <begin position="42"/>
        <end position="225"/>
    </location>
</feature>
<dbReference type="eggNOG" id="KOG1200">
    <property type="taxonomic scope" value="Eukaryota"/>
</dbReference>
<dbReference type="SUPFAM" id="SSF51735">
    <property type="entry name" value="NAD(P)-binding Rossmann-fold domains"/>
    <property type="match status" value="1"/>
</dbReference>
<protein>
    <recommendedName>
        <fullName evidence="4">Ketoreductase domain-containing protein</fullName>
    </recommendedName>
</protein>
<keyword evidence="2" id="KW-0521">NADP</keyword>
<dbReference type="GO" id="GO:0006633">
    <property type="term" value="P:fatty acid biosynthetic process"/>
    <property type="evidence" value="ECO:0007669"/>
    <property type="project" value="TreeGrafter"/>
</dbReference>
<dbReference type="InterPro" id="IPR002347">
    <property type="entry name" value="SDR_fam"/>
</dbReference>
<sequence length="321" mass="33828">MSFFLRTRPSSSLLTNALRPLRTLPPPRSSRTIHTPPNFSGLNCVITGASRGIGHAIASHLASLRASCFLVGRDEATLSSAAANLTASLARPECTPDISYIVIDDVASTKSWEEIAKACPRPHIVVNAAGVSQNQVFLRTGAEEWDKVLNTNLTGTMLGCRYAARQMLRMKSGGCIVNISSLLAIRGGKGAVAYAASKAGVLGLTRALAEELGPKGIRVNAIVPGYIETDMTAAMNPAVVKSVRDRIPLQRFGTVDEVAEAAVFLATNKYANNCVITLDGGMSAAVSTSLNANAKMICFDSDAFQLSDPPKGGSSQVVDPH</sequence>
<dbReference type="FunFam" id="3.40.50.720:FF:000173">
    <property type="entry name" value="3-oxoacyl-[acyl-carrier protein] reductase"/>
    <property type="match status" value="1"/>
</dbReference>
<dbReference type="InterPro" id="IPR020904">
    <property type="entry name" value="Sc_DH/Rdtase_CS"/>
</dbReference>
<name>R7YH52_CONA1</name>
<accession>R7YH52</accession>
<dbReference type="GO" id="GO:0048038">
    <property type="term" value="F:quinone binding"/>
    <property type="evidence" value="ECO:0007669"/>
    <property type="project" value="TreeGrafter"/>
</dbReference>
<reference evidence="6" key="1">
    <citation type="submission" date="2012-06" db="EMBL/GenBank/DDBJ databases">
        <title>The genome sequence of Coniosporium apollinis CBS 100218.</title>
        <authorList>
            <consortium name="The Broad Institute Genome Sequencing Platform"/>
            <person name="Cuomo C."/>
            <person name="Gorbushina A."/>
            <person name="Noack S."/>
            <person name="Walker B."/>
            <person name="Young S.K."/>
            <person name="Zeng Q."/>
            <person name="Gargeya S."/>
            <person name="Fitzgerald M."/>
            <person name="Haas B."/>
            <person name="Abouelleil A."/>
            <person name="Alvarado L."/>
            <person name="Arachchi H.M."/>
            <person name="Berlin A.M."/>
            <person name="Chapman S.B."/>
            <person name="Goldberg J."/>
            <person name="Griggs A."/>
            <person name="Gujja S."/>
            <person name="Hansen M."/>
            <person name="Howarth C."/>
            <person name="Imamovic A."/>
            <person name="Larimer J."/>
            <person name="McCowan C."/>
            <person name="Montmayeur A."/>
            <person name="Murphy C."/>
            <person name="Neiman D."/>
            <person name="Pearson M."/>
            <person name="Priest M."/>
            <person name="Roberts A."/>
            <person name="Saif S."/>
            <person name="Shea T."/>
            <person name="Sisk P."/>
            <person name="Sykes S."/>
            <person name="Wortman J."/>
            <person name="Nusbaum C."/>
            <person name="Birren B."/>
        </authorList>
    </citation>
    <scope>NUCLEOTIDE SEQUENCE [LARGE SCALE GENOMIC DNA]</scope>
    <source>
        <strain evidence="6">CBS 100218</strain>
    </source>
</reference>
<dbReference type="OMA" id="TCMITGG"/>
<dbReference type="SMART" id="SM00822">
    <property type="entry name" value="PKS_KR"/>
    <property type="match status" value="1"/>
</dbReference>
<dbReference type="Proteomes" id="UP000016924">
    <property type="component" value="Unassembled WGS sequence"/>
</dbReference>
<dbReference type="PANTHER" id="PTHR42760:SF133">
    <property type="entry name" value="3-OXOACYL-[ACYL-CARRIER-PROTEIN] REDUCTASE"/>
    <property type="match status" value="1"/>
</dbReference>
<dbReference type="Pfam" id="PF13561">
    <property type="entry name" value="adh_short_C2"/>
    <property type="match status" value="1"/>
</dbReference>
<keyword evidence="3" id="KW-0560">Oxidoreductase</keyword>
<gene>
    <name evidence="5" type="ORF">W97_00450</name>
</gene>
<dbReference type="InterPro" id="IPR036291">
    <property type="entry name" value="NAD(P)-bd_dom_sf"/>
</dbReference>
<dbReference type="InterPro" id="IPR057326">
    <property type="entry name" value="KR_dom"/>
</dbReference>
<keyword evidence="6" id="KW-1185">Reference proteome</keyword>
<dbReference type="STRING" id="1168221.R7YH52"/>
<dbReference type="GeneID" id="19897761"/>
<dbReference type="RefSeq" id="XP_007776554.1">
    <property type="nucleotide sequence ID" value="XM_007778364.1"/>
</dbReference>
<dbReference type="PROSITE" id="PS00061">
    <property type="entry name" value="ADH_SHORT"/>
    <property type="match status" value="1"/>
</dbReference>